<evidence type="ECO:0000256" key="3">
    <source>
        <dbReference type="ARBA" id="ARBA00022475"/>
    </source>
</evidence>
<feature type="transmembrane region" description="Helical" evidence="7">
    <location>
        <begin position="153"/>
        <end position="176"/>
    </location>
</feature>
<dbReference type="PANTHER" id="PTHR32243:SF18">
    <property type="entry name" value="INNER MEMBRANE ABC TRANSPORTER PERMEASE PROTEIN YCJP"/>
    <property type="match status" value="1"/>
</dbReference>
<feature type="transmembrane region" description="Helical" evidence="7">
    <location>
        <begin position="261"/>
        <end position="280"/>
    </location>
</feature>
<evidence type="ECO:0000313" key="10">
    <source>
        <dbReference type="Proteomes" id="UP001183585"/>
    </source>
</evidence>
<name>A0ABU2CGW3_9MICO</name>
<dbReference type="Pfam" id="PF00528">
    <property type="entry name" value="BPD_transp_1"/>
    <property type="match status" value="1"/>
</dbReference>
<keyword evidence="3" id="KW-1003">Cell membrane</keyword>
<feature type="transmembrane region" description="Helical" evidence="7">
    <location>
        <begin position="93"/>
        <end position="115"/>
    </location>
</feature>
<organism evidence="9 10">
    <name type="scientific">Promicromonospora iranensis</name>
    <dbReference type="NCBI Taxonomy" id="1105144"/>
    <lineage>
        <taxon>Bacteria</taxon>
        <taxon>Bacillati</taxon>
        <taxon>Actinomycetota</taxon>
        <taxon>Actinomycetes</taxon>
        <taxon>Micrococcales</taxon>
        <taxon>Promicromonosporaceae</taxon>
        <taxon>Promicromonospora</taxon>
    </lineage>
</organism>
<keyword evidence="4 7" id="KW-0812">Transmembrane</keyword>
<sequence>MTRRRSGHERGAMGGVRATRASRVGRAVVVAVALLWSLGPVAYGVVLSVRPYAEVTRDPLGLPTELDLSAFSTAMRDESDGGFGLGRFVLNSLGVAAGTVVLSILVCVLGAYAAARVRYRGRAVTNGIILAVYLFPGIVLAVPKFVILSRLGLTSTLVGLLIVYVAATVPVALYMMRNFFLALPQSVEEAAIMDGCSLGQLLVRVVLPIAIPGVVATAIYVFMIAWNEYFYALLFLVQHRDLWTAPLGIAQLGDFQVPVTVLLAGSIAVTVPVVIVFFLAQRYIVSGLVQGAER</sequence>
<dbReference type="RefSeq" id="WP_274992572.1">
    <property type="nucleotide sequence ID" value="NZ_JAJQQP010000002.1"/>
</dbReference>
<dbReference type="SUPFAM" id="SSF161098">
    <property type="entry name" value="MetI-like"/>
    <property type="match status" value="1"/>
</dbReference>
<proteinExistence type="inferred from homology"/>
<protein>
    <submittedName>
        <fullName evidence="9">Multiple sugar transport system permease protein</fullName>
    </submittedName>
</protein>
<gene>
    <name evidence="9" type="ORF">J2S48_000072</name>
</gene>
<comment type="subcellular location">
    <subcellularLocation>
        <location evidence="1 7">Cell membrane</location>
        <topology evidence="1 7">Multi-pass membrane protein</topology>
    </subcellularLocation>
</comment>
<evidence type="ECO:0000256" key="6">
    <source>
        <dbReference type="ARBA" id="ARBA00023136"/>
    </source>
</evidence>
<keyword evidence="6 7" id="KW-0472">Membrane</keyword>
<keyword evidence="5 7" id="KW-1133">Transmembrane helix</keyword>
<accession>A0ABU2CGW3</accession>
<dbReference type="InterPro" id="IPR000515">
    <property type="entry name" value="MetI-like"/>
</dbReference>
<dbReference type="Gene3D" id="1.10.3720.10">
    <property type="entry name" value="MetI-like"/>
    <property type="match status" value="1"/>
</dbReference>
<comment type="caution">
    <text evidence="9">The sequence shown here is derived from an EMBL/GenBank/DDBJ whole genome shotgun (WGS) entry which is preliminary data.</text>
</comment>
<evidence type="ECO:0000256" key="5">
    <source>
        <dbReference type="ARBA" id="ARBA00022989"/>
    </source>
</evidence>
<keyword evidence="9" id="KW-0762">Sugar transport</keyword>
<feature type="transmembrane region" description="Helical" evidence="7">
    <location>
        <begin position="27"/>
        <end position="49"/>
    </location>
</feature>
<evidence type="ECO:0000256" key="7">
    <source>
        <dbReference type="RuleBase" id="RU363032"/>
    </source>
</evidence>
<evidence type="ECO:0000256" key="1">
    <source>
        <dbReference type="ARBA" id="ARBA00004651"/>
    </source>
</evidence>
<dbReference type="InterPro" id="IPR050901">
    <property type="entry name" value="BP-dep_ABC_trans_perm"/>
</dbReference>
<evidence type="ECO:0000256" key="4">
    <source>
        <dbReference type="ARBA" id="ARBA00022692"/>
    </source>
</evidence>
<evidence type="ECO:0000256" key="2">
    <source>
        <dbReference type="ARBA" id="ARBA00022448"/>
    </source>
</evidence>
<evidence type="ECO:0000313" key="9">
    <source>
        <dbReference type="EMBL" id="MDR7380557.1"/>
    </source>
</evidence>
<dbReference type="PROSITE" id="PS50928">
    <property type="entry name" value="ABC_TM1"/>
    <property type="match status" value="1"/>
</dbReference>
<reference evidence="9 10" key="1">
    <citation type="submission" date="2023-07" db="EMBL/GenBank/DDBJ databases">
        <title>Sequencing the genomes of 1000 actinobacteria strains.</title>
        <authorList>
            <person name="Klenk H.-P."/>
        </authorList>
    </citation>
    <scope>NUCLEOTIDE SEQUENCE [LARGE SCALE GENOMIC DNA]</scope>
    <source>
        <strain evidence="9 10">DSM 45554</strain>
    </source>
</reference>
<dbReference type="InterPro" id="IPR035906">
    <property type="entry name" value="MetI-like_sf"/>
</dbReference>
<dbReference type="PANTHER" id="PTHR32243">
    <property type="entry name" value="MALTOSE TRANSPORT SYSTEM PERMEASE-RELATED"/>
    <property type="match status" value="1"/>
</dbReference>
<dbReference type="CDD" id="cd06261">
    <property type="entry name" value="TM_PBP2"/>
    <property type="match status" value="1"/>
</dbReference>
<keyword evidence="2 7" id="KW-0813">Transport</keyword>
<comment type="similarity">
    <text evidence="7">Belongs to the binding-protein-dependent transport system permease family.</text>
</comment>
<dbReference type="Proteomes" id="UP001183585">
    <property type="component" value="Unassembled WGS sequence"/>
</dbReference>
<feature type="transmembrane region" description="Helical" evidence="7">
    <location>
        <begin position="127"/>
        <end position="147"/>
    </location>
</feature>
<feature type="domain" description="ABC transmembrane type-1" evidence="8">
    <location>
        <begin position="89"/>
        <end position="280"/>
    </location>
</feature>
<keyword evidence="10" id="KW-1185">Reference proteome</keyword>
<feature type="transmembrane region" description="Helical" evidence="7">
    <location>
        <begin position="201"/>
        <end position="226"/>
    </location>
</feature>
<evidence type="ECO:0000259" key="8">
    <source>
        <dbReference type="PROSITE" id="PS50928"/>
    </source>
</evidence>
<dbReference type="EMBL" id="JAVDYE010000001">
    <property type="protein sequence ID" value="MDR7380557.1"/>
    <property type="molecule type" value="Genomic_DNA"/>
</dbReference>